<dbReference type="STRING" id="1799789.AX660_08825"/>
<proteinExistence type="inferred from homology"/>
<evidence type="ECO:0000256" key="2">
    <source>
        <dbReference type="ARBA" id="ARBA00023015"/>
    </source>
</evidence>
<keyword evidence="4" id="KW-0804">Transcription</keyword>
<organism evidence="6 7">
    <name type="scientific">Paraglaciecola hydrolytica</name>
    <dbReference type="NCBI Taxonomy" id="1799789"/>
    <lineage>
        <taxon>Bacteria</taxon>
        <taxon>Pseudomonadati</taxon>
        <taxon>Pseudomonadota</taxon>
        <taxon>Gammaproteobacteria</taxon>
        <taxon>Alteromonadales</taxon>
        <taxon>Alteromonadaceae</taxon>
        <taxon>Paraglaciecola</taxon>
    </lineage>
</organism>
<dbReference type="GO" id="GO:0003700">
    <property type="term" value="F:DNA-binding transcription factor activity"/>
    <property type="evidence" value="ECO:0007669"/>
    <property type="project" value="InterPro"/>
</dbReference>
<dbReference type="InterPro" id="IPR036388">
    <property type="entry name" value="WH-like_DNA-bd_sf"/>
</dbReference>
<evidence type="ECO:0000256" key="1">
    <source>
        <dbReference type="ARBA" id="ARBA00009437"/>
    </source>
</evidence>
<evidence type="ECO:0000256" key="3">
    <source>
        <dbReference type="ARBA" id="ARBA00023125"/>
    </source>
</evidence>
<accession>A0A136A4C6</accession>
<dbReference type="CDD" id="cd08422">
    <property type="entry name" value="PBP2_CrgA_like"/>
    <property type="match status" value="1"/>
</dbReference>
<protein>
    <submittedName>
        <fullName evidence="6">LysR family transcriptional regulator</fullName>
    </submittedName>
</protein>
<dbReference type="InterPro" id="IPR000847">
    <property type="entry name" value="LysR_HTH_N"/>
</dbReference>
<dbReference type="EMBL" id="LSNE01000003">
    <property type="protein sequence ID" value="KXI30092.1"/>
    <property type="molecule type" value="Genomic_DNA"/>
</dbReference>
<dbReference type="InterPro" id="IPR058163">
    <property type="entry name" value="LysR-type_TF_proteobact-type"/>
</dbReference>
<evidence type="ECO:0000313" key="6">
    <source>
        <dbReference type="EMBL" id="KXI30092.1"/>
    </source>
</evidence>
<keyword evidence="2" id="KW-0805">Transcription regulation</keyword>
<dbReference type="Proteomes" id="UP000070299">
    <property type="component" value="Unassembled WGS sequence"/>
</dbReference>
<dbReference type="Gene3D" id="3.40.190.290">
    <property type="match status" value="1"/>
</dbReference>
<dbReference type="PANTHER" id="PTHR30537:SF68">
    <property type="entry name" value="TRANSCRIPTIONAL REGULATOR-RELATED"/>
    <property type="match status" value="1"/>
</dbReference>
<reference evidence="7" key="1">
    <citation type="submission" date="2016-02" db="EMBL/GenBank/DDBJ databases">
        <authorList>
            <person name="Schultz-Johansen M."/>
            <person name="Glaring M.A."/>
            <person name="Bech P.K."/>
            <person name="Stougaard P."/>
        </authorList>
    </citation>
    <scope>NUCLEOTIDE SEQUENCE [LARGE SCALE GENOMIC DNA]</scope>
    <source>
        <strain evidence="7">S66</strain>
    </source>
</reference>
<dbReference type="SUPFAM" id="SSF46785">
    <property type="entry name" value="Winged helix' DNA-binding domain"/>
    <property type="match status" value="1"/>
</dbReference>
<dbReference type="InterPro" id="IPR005119">
    <property type="entry name" value="LysR_subst-bd"/>
</dbReference>
<dbReference type="Pfam" id="PF00126">
    <property type="entry name" value="HTH_1"/>
    <property type="match status" value="1"/>
</dbReference>
<dbReference type="PANTHER" id="PTHR30537">
    <property type="entry name" value="HTH-TYPE TRANSCRIPTIONAL REGULATOR"/>
    <property type="match status" value="1"/>
</dbReference>
<dbReference type="Pfam" id="PF03466">
    <property type="entry name" value="LysR_substrate"/>
    <property type="match status" value="1"/>
</dbReference>
<evidence type="ECO:0000313" key="7">
    <source>
        <dbReference type="Proteomes" id="UP000070299"/>
    </source>
</evidence>
<dbReference type="OrthoDB" id="9786526at2"/>
<evidence type="ECO:0000259" key="5">
    <source>
        <dbReference type="PROSITE" id="PS50931"/>
    </source>
</evidence>
<evidence type="ECO:0000256" key="4">
    <source>
        <dbReference type="ARBA" id="ARBA00023163"/>
    </source>
</evidence>
<feature type="domain" description="HTH lysR-type" evidence="5">
    <location>
        <begin position="1"/>
        <end position="59"/>
    </location>
</feature>
<dbReference type="SUPFAM" id="SSF53850">
    <property type="entry name" value="Periplasmic binding protein-like II"/>
    <property type="match status" value="1"/>
</dbReference>
<dbReference type="PROSITE" id="PS50931">
    <property type="entry name" value="HTH_LYSR"/>
    <property type="match status" value="1"/>
</dbReference>
<comment type="caution">
    <text evidence="6">The sequence shown here is derived from an EMBL/GenBank/DDBJ whole genome shotgun (WGS) entry which is preliminary data.</text>
</comment>
<dbReference type="GO" id="GO:0043565">
    <property type="term" value="F:sequence-specific DNA binding"/>
    <property type="evidence" value="ECO:0007669"/>
    <property type="project" value="TreeGrafter"/>
</dbReference>
<keyword evidence="3" id="KW-0238">DNA-binding</keyword>
<dbReference type="RefSeq" id="WP_068373871.1">
    <property type="nucleotide sequence ID" value="NZ_LSNE01000003.1"/>
</dbReference>
<keyword evidence="7" id="KW-1185">Reference proteome</keyword>
<dbReference type="Gene3D" id="1.10.10.10">
    <property type="entry name" value="Winged helix-like DNA-binding domain superfamily/Winged helix DNA-binding domain"/>
    <property type="match status" value="1"/>
</dbReference>
<sequence>MADLNGMMLFAAVVRANGFSQAAREIGQPKSTISRKIAQLEEQLGVRLLQRDTRNVSLTQIGALYYQHCDSISHEIEAAKAVIESTHNDISGALRIAVPVSFSQEVFGHLCSSFMHLYPNIELDIQFTDNDVGLVGEGYDIAIKFGPLQSSDLVARLLFQRQPMLLASPGYIKKFSSPATPQDLVNHRGILLGSTLSAPIWALGKGQRKTMATFKRKVRVNSSNMVKRLALDDYGIAMLTHTSCKQELAAGRLVPILPEWPIEPFNVYGVYSSRRQLASNIVAFLDFFTKRYTSQESLYSMMS</sequence>
<comment type="similarity">
    <text evidence="1">Belongs to the LysR transcriptional regulatory family.</text>
</comment>
<dbReference type="InterPro" id="IPR036390">
    <property type="entry name" value="WH_DNA-bd_sf"/>
</dbReference>
<gene>
    <name evidence="6" type="ORF">AX660_08825</name>
</gene>
<dbReference type="GO" id="GO:0006351">
    <property type="term" value="P:DNA-templated transcription"/>
    <property type="evidence" value="ECO:0007669"/>
    <property type="project" value="TreeGrafter"/>
</dbReference>
<dbReference type="FunFam" id="1.10.10.10:FF:000001">
    <property type="entry name" value="LysR family transcriptional regulator"/>
    <property type="match status" value="1"/>
</dbReference>
<dbReference type="AlphaFoldDB" id="A0A136A4C6"/>
<name>A0A136A4C6_9ALTE</name>